<evidence type="ECO:0000256" key="5">
    <source>
        <dbReference type="SAM" id="Phobius"/>
    </source>
</evidence>
<dbReference type="GO" id="GO:0016020">
    <property type="term" value="C:membrane"/>
    <property type="evidence" value="ECO:0007669"/>
    <property type="project" value="UniProtKB-SubCell"/>
</dbReference>
<evidence type="ECO:0000256" key="2">
    <source>
        <dbReference type="ARBA" id="ARBA00022692"/>
    </source>
</evidence>
<feature type="transmembrane region" description="Helical" evidence="5">
    <location>
        <begin position="100"/>
        <end position="120"/>
    </location>
</feature>
<sequence>MATPKRPAADCRVLYLACVVWDMNGDTSESDAGESLSRLGRVALGLGLALQASEDFRDMEDTIDYADSAGVPLPEIAAPLGSGTMVVAGLGIALWRLPRIATGAAATFLAVITVTMHDFWDADEDDRDGERLAFFGNLAMLGGVLVFLRRAYRSE</sequence>
<comment type="subcellular location">
    <subcellularLocation>
        <location evidence="1">Membrane</location>
        <topology evidence="1">Multi-pass membrane protein</topology>
    </subcellularLocation>
</comment>
<dbReference type="AlphaFoldDB" id="A0A1I3AFP7"/>
<protein>
    <submittedName>
        <fullName evidence="6">Uncharacterized membrane protein YphA, DoxX/SURF4 family</fullName>
    </submittedName>
</protein>
<evidence type="ECO:0000256" key="3">
    <source>
        <dbReference type="ARBA" id="ARBA00022989"/>
    </source>
</evidence>
<dbReference type="Proteomes" id="UP000323537">
    <property type="component" value="Unassembled WGS sequence"/>
</dbReference>
<gene>
    <name evidence="6" type="ORF">SAMN04488066_105182</name>
</gene>
<reference evidence="6 7" key="1">
    <citation type="submission" date="2016-10" db="EMBL/GenBank/DDBJ databases">
        <authorList>
            <person name="Varghese N."/>
            <person name="Submissions S."/>
        </authorList>
    </citation>
    <scope>NUCLEOTIDE SEQUENCE [LARGE SCALE GENOMIC DNA]</scope>
    <source>
        <strain evidence="6 7">CGMCC 1.6377</strain>
    </source>
</reference>
<evidence type="ECO:0000256" key="1">
    <source>
        <dbReference type="ARBA" id="ARBA00004141"/>
    </source>
</evidence>
<organism evidence="6 7">
    <name type="scientific">Halorubrum aquaticum</name>
    <dbReference type="NCBI Taxonomy" id="387340"/>
    <lineage>
        <taxon>Archaea</taxon>
        <taxon>Methanobacteriati</taxon>
        <taxon>Methanobacteriota</taxon>
        <taxon>Stenosarchaea group</taxon>
        <taxon>Halobacteria</taxon>
        <taxon>Halobacteriales</taxon>
        <taxon>Haloferacaceae</taxon>
        <taxon>Halorubrum</taxon>
    </lineage>
</organism>
<proteinExistence type="predicted"/>
<keyword evidence="7" id="KW-1185">Reference proteome</keyword>
<keyword evidence="2 5" id="KW-0812">Transmembrane</keyword>
<dbReference type="EMBL" id="FOPZ01000005">
    <property type="protein sequence ID" value="SFH48897.1"/>
    <property type="molecule type" value="Genomic_DNA"/>
</dbReference>
<feature type="transmembrane region" description="Helical" evidence="5">
    <location>
        <begin position="132"/>
        <end position="152"/>
    </location>
</feature>
<keyword evidence="4 5" id="KW-0472">Membrane</keyword>
<accession>A0A1I3AFP7</accession>
<keyword evidence="3 5" id="KW-1133">Transmembrane helix</keyword>
<evidence type="ECO:0000256" key="4">
    <source>
        <dbReference type="ARBA" id="ARBA00023136"/>
    </source>
</evidence>
<evidence type="ECO:0000313" key="7">
    <source>
        <dbReference type="Proteomes" id="UP000323537"/>
    </source>
</evidence>
<dbReference type="Pfam" id="PF07681">
    <property type="entry name" value="DoxX"/>
    <property type="match status" value="1"/>
</dbReference>
<name>A0A1I3AFP7_9EURY</name>
<dbReference type="InterPro" id="IPR032808">
    <property type="entry name" value="DoxX"/>
</dbReference>
<evidence type="ECO:0000313" key="6">
    <source>
        <dbReference type="EMBL" id="SFH48897.1"/>
    </source>
</evidence>